<feature type="compositionally biased region" description="Polar residues" evidence="1">
    <location>
        <begin position="727"/>
        <end position="741"/>
    </location>
</feature>
<dbReference type="RefSeq" id="WP_341429417.1">
    <property type="nucleotide sequence ID" value="NZ_JBBUTG010000046.1"/>
</dbReference>
<evidence type="ECO:0000256" key="1">
    <source>
        <dbReference type="SAM" id="MobiDB-lite"/>
    </source>
</evidence>
<dbReference type="Gene3D" id="1.10.530.10">
    <property type="match status" value="1"/>
</dbReference>
<accession>A0ABU9BZV5</accession>
<dbReference type="InterPro" id="IPR011055">
    <property type="entry name" value="Dup_hybrid_motif"/>
</dbReference>
<evidence type="ECO:0000313" key="3">
    <source>
        <dbReference type="Proteomes" id="UP001371218"/>
    </source>
</evidence>
<dbReference type="SUPFAM" id="SSF53955">
    <property type="entry name" value="Lysozyme-like"/>
    <property type="match status" value="1"/>
</dbReference>
<keyword evidence="2" id="KW-0378">Hydrolase</keyword>
<feature type="region of interest" description="Disordered" evidence="1">
    <location>
        <begin position="727"/>
        <end position="748"/>
    </location>
</feature>
<dbReference type="EC" id="3.4.-.-" evidence="2"/>
<dbReference type="Gene3D" id="2.70.70.10">
    <property type="entry name" value="Glucose Permease (Domain IIA)"/>
    <property type="match status" value="1"/>
</dbReference>
<dbReference type="EMBL" id="JBBUTG010000046">
    <property type="protein sequence ID" value="MEK8034983.1"/>
    <property type="molecule type" value="Genomic_DNA"/>
</dbReference>
<dbReference type="GO" id="GO:0016787">
    <property type="term" value="F:hydrolase activity"/>
    <property type="evidence" value="ECO:0007669"/>
    <property type="project" value="UniProtKB-KW"/>
</dbReference>
<organism evidence="2 3">
    <name type="scientific">Ideonella lacteola</name>
    <dbReference type="NCBI Taxonomy" id="2984193"/>
    <lineage>
        <taxon>Bacteria</taxon>
        <taxon>Pseudomonadati</taxon>
        <taxon>Pseudomonadota</taxon>
        <taxon>Betaproteobacteria</taxon>
        <taxon>Burkholderiales</taxon>
        <taxon>Sphaerotilaceae</taxon>
        <taxon>Ideonella</taxon>
    </lineage>
</organism>
<protein>
    <submittedName>
        <fullName evidence="2">M23 family metallopeptidase</fullName>
        <ecNumber evidence="2">3.4.-.-</ecNumber>
    </submittedName>
</protein>
<reference evidence="2 3" key="1">
    <citation type="submission" date="2024-04" db="EMBL/GenBank/DDBJ databases">
        <title>Novel species of the genus Ideonella isolated from streams.</title>
        <authorList>
            <person name="Lu H."/>
        </authorList>
    </citation>
    <scope>NUCLEOTIDE SEQUENCE [LARGE SCALE GENOMIC DNA]</scope>
    <source>
        <strain evidence="2 3">DXS29W</strain>
    </source>
</reference>
<dbReference type="CDD" id="cd12797">
    <property type="entry name" value="M23_peptidase"/>
    <property type="match status" value="1"/>
</dbReference>
<comment type="caution">
    <text evidence="2">The sequence shown here is derived from an EMBL/GenBank/DDBJ whole genome shotgun (WGS) entry which is preliminary data.</text>
</comment>
<dbReference type="Proteomes" id="UP001371218">
    <property type="component" value="Unassembled WGS sequence"/>
</dbReference>
<proteinExistence type="predicted"/>
<name>A0ABU9BZV5_9BURK</name>
<evidence type="ECO:0000313" key="2">
    <source>
        <dbReference type="EMBL" id="MEK8034983.1"/>
    </source>
</evidence>
<keyword evidence="3" id="KW-1185">Reference proteome</keyword>
<sequence length="748" mass="84731">MLISYPVLPAAAIHDDEDVYLANIIEGHLLQYEGVYPVSTINTAQGPMHRWHGGVHLSGGGEPIRAIADGTVVACRFAAQAETYEPLGSYDTSFVLLRHETQTGENTTVVFYSLYMHLANQSALAADRLSQLPAWMRQNPSTEVKRPPNQRVWRKDVLGFAGQLYNREAMHFEVFMLDADFQRVWRDSTAITQGTGSDDWFGDAHFVIPAGSQFVERHPDAPTDQGIKIVDLAGNQHDVYFPAPRGSSGQNDQPLYVSVSLQRGRRVATTYRSDGNGGYEPVGAPIVEEDYEYELHRLTKVLYPDSPSAGLEWLRFGRLLGADTTIRHQNWQQVRYSDSAIGYIDLAIDTVAKLSDADFPHWLGWEKREEGETTNFTDGICDDQRTLDVLHQAQGNEAAARKLQHLVCKSPSEWDDSDLPVRYARLRETGQSLESEDSWQRFSEHVRKLAFWSQAELNERSIWHFHPLRFIHHFRKCAWLTGDELSLAIPRYPIYQQSNGIFSAHTNGPPSVYQITRHEARLRFSTYFTELNRTIRKYAIHGGARRAIFIAQVIHETDRWRTVREYGLGQPNPAIPMAQYYAAFYGRGIMQLTWVGMYRDYANFRGDTALPHHNGPYSDPRITAQSVHWTGAPTETGSAQIRWAPRFDPGQLVSDPYLACDSGGFFWVSKMIGGRRYNINQVCDRGANSEAVGRASVLVNGGGNGYLERQAYAQYLFRYLMDDTSRSNPQTFSTPRGNISVNFDRPND</sequence>
<dbReference type="InterPro" id="IPR023346">
    <property type="entry name" value="Lysozyme-like_dom_sf"/>
</dbReference>
<gene>
    <name evidence="2" type="ORF">AACH06_29560</name>
</gene>